<dbReference type="Pfam" id="PF16198">
    <property type="entry name" value="TruB_C_2"/>
    <property type="match status" value="1"/>
</dbReference>
<evidence type="ECO:0000313" key="10">
    <source>
        <dbReference type="Proteomes" id="UP001595791"/>
    </source>
</evidence>
<proteinExistence type="inferred from homology"/>
<comment type="similarity">
    <text evidence="2 5">Belongs to the pseudouridine synthase TruB family. Type 1 subfamily.</text>
</comment>
<dbReference type="SUPFAM" id="SSF55120">
    <property type="entry name" value="Pseudouridine synthase"/>
    <property type="match status" value="1"/>
</dbReference>
<comment type="caution">
    <text evidence="9">The sequence shown here is derived from an EMBL/GenBank/DDBJ whole genome shotgun (WGS) entry which is preliminary data.</text>
</comment>
<evidence type="ECO:0000256" key="4">
    <source>
        <dbReference type="ARBA" id="ARBA00023235"/>
    </source>
</evidence>
<dbReference type="GO" id="GO:0160148">
    <property type="term" value="F:tRNA pseudouridine(55) synthase activity"/>
    <property type="evidence" value="ECO:0007669"/>
    <property type="project" value="UniProtKB-EC"/>
</dbReference>
<accession>A0ABV8MVQ6</accession>
<feature type="active site" description="Nucleophile" evidence="5">
    <location>
        <position position="47"/>
    </location>
</feature>
<name>A0ABV8MVQ6_9NEIS</name>
<dbReference type="InterPro" id="IPR015240">
    <property type="entry name" value="tRNA_sdUridine_synth_fam1_C"/>
</dbReference>
<dbReference type="CDD" id="cd02573">
    <property type="entry name" value="PseudoU_synth_EcTruB"/>
    <property type="match status" value="1"/>
</dbReference>
<gene>
    <name evidence="5 9" type="primary">truB</name>
    <name evidence="9" type="ORF">ACFOW7_17675</name>
</gene>
<keyword evidence="3 5" id="KW-0819">tRNA processing</keyword>
<sequence>MTAKRSKRRLDGVLLFDKPIGMSSNQALQKARWLFCAEKGGHTGVLDPLATGLLPLCFGEATKFAQRMLDADKRYIATVRLGMTTTTGDAEGEVVLNRPVAVTPTALTAALAGFVGPIEQTPPMYSALKHQGKALYEYARDGIEIERAARSVTIYAIELLEFDGAATFRIDVRCSKGTYIRTLAEDVGEKLGCGAHLIGLRRTETAGFRLTEAVTLEALEAMSEAERDALLLPPDALLADLPELTLDAALTARMRHGMSVRYPGKSAIIPALRLYGDVGDGSRCFLGLGELTEDEIVHPRRLLSTIVA</sequence>
<dbReference type="EMBL" id="JBHSBU010000001">
    <property type="protein sequence ID" value="MFC4161171.1"/>
    <property type="molecule type" value="Genomic_DNA"/>
</dbReference>
<keyword evidence="10" id="KW-1185">Reference proteome</keyword>
<evidence type="ECO:0000256" key="5">
    <source>
        <dbReference type="HAMAP-Rule" id="MF_01080"/>
    </source>
</evidence>
<dbReference type="InterPro" id="IPR002501">
    <property type="entry name" value="PsdUridine_synth_N"/>
</dbReference>
<dbReference type="CDD" id="cd21152">
    <property type="entry name" value="PUA_TruB_bacterial"/>
    <property type="match status" value="1"/>
</dbReference>
<organism evidence="9 10">
    <name type="scientific">Chitinimonas lacunae</name>
    <dbReference type="NCBI Taxonomy" id="1963018"/>
    <lineage>
        <taxon>Bacteria</taxon>
        <taxon>Pseudomonadati</taxon>
        <taxon>Pseudomonadota</taxon>
        <taxon>Betaproteobacteria</taxon>
        <taxon>Neisseriales</taxon>
        <taxon>Chitinibacteraceae</taxon>
        <taxon>Chitinimonas</taxon>
    </lineage>
</organism>
<evidence type="ECO:0000256" key="2">
    <source>
        <dbReference type="ARBA" id="ARBA00005642"/>
    </source>
</evidence>
<dbReference type="InterPro" id="IPR015947">
    <property type="entry name" value="PUA-like_sf"/>
</dbReference>
<comment type="function">
    <text evidence="5">Responsible for synthesis of pseudouridine from uracil-55 in the psi GC loop of transfer RNAs.</text>
</comment>
<keyword evidence="4 5" id="KW-0413">Isomerase</keyword>
<dbReference type="InterPro" id="IPR032819">
    <property type="entry name" value="TruB_C"/>
</dbReference>
<feature type="domain" description="Pseudouridine synthase II N-terminal" evidence="6">
    <location>
        <begin position="32"/>
        <end position="180"/>
    </location>
</feature>
<reference evidence="10" key="1">
    <citation type="journal article" date="2019" name="Int. J. Syst. Evol. Microbiol.">
        <title>The Global Catalogue of Microorganisms (GCM) 10K type strain sequencing project: providing services to taxonomists for standard genome sequencing and annotation.</title>
        <authorList>
            <consortium name="The Broad Institute Genomics Platform"/>
            <consortium name="The Broad Institute Genome Sequencing Center for Infectious Disease"/>
            <person name="Wu L."/>
            <person name="Ma J."/>
        </authorList>
    </citation>
    <scope>NUCLEOTIDE SEQUENCE [LARGE SCALE GENOMIC DNA]</scope>
    <source>
        <strain evidence="10">LMG 29894</strain>
    </source>
</reference>
<dbReference type="PANTHER" id="PTHR13767">
    <property type="entry name" value="TRNA-PSEUDOURIDINE SYNTHASE"/>
    <property type="match status" value="1"/>
</dbReference>
<evidence type="ECO:0000259" key="8">
    <source>
        <dbReference type="Pfam" id="PF16198"/>
    </source>
</evidence>
<dbReference type="PANTHER" id="PTHR13767:SF2">
    <property type="entry name" value="PSEUDOURIDYLATE SYNTHASE TRUB1"/>
    <property type="match status" value="1"/>
</dbReference>
<feature type="domain" description="tRNA pseudouridine synthase II TruB subfamily 1 C-terminal" evidence="7">
    <location>
        <begin position="242"/>
        <end position="303"/>
    </location>
</feature>
<evidence type="ECO:0000313" key="9">
    <source>
        <dbReference type="EMBL" id="MFC4161171.1"/>
    </source>
</evidence>
<dbReference type="Gene3D" id="2.30.130.10">
    <property type="entry name" value="PUA domain"/>
    <property type="match status" value="1"/>
</dbReference>
<dbReference type="EC" id="5.4.99.25" evidence="5"/>
<dbReference type="NCBIfam" id="TIGR00431">
    <property type="entry name" value="TruB"/>
    <property type="match status" value="1"/>
</dbReference>
<evidence type="ECO:0000256" key="3">
    <source>
        <dbReference type="ARBA" id="ARBA00022694"/>
    </source>
</evidence>
<dbReference type="Pfam" id="PF09157">
    <property type="entry name" value="TruB-C_2"/>
    <property type="match status" value="1"/>
</dbReference>
<dbReference type="Proteomes" id="UP001595791">
    <property type="component" value="Unassembled WGS sequence"/>
</dbReference>
<feature type="domain" description="tRNA pseudouridylate synthase B C-terminal" evidence="8">
    <location>
        <begin position="181"/>
        <end position="238"/>
    </location>
</feature>
<comment type="catalytic activity">
    <reaction evidence="1 5">
        <text>uridine(55) in tRNA = pseudouridine(55) in tRNA</text>
        <dbReference type="Rhea" id="RHEA:42532"/>
        <dbReference type="Rhea" id="RHEA-COMP:10101"/>
        <dbReference type="Rhea" id="RHEA-COMP:10102"/>
        <dbReference type="ChEBI" id="CHEBI:65314"/>
        <dbReference type="ChEBI" id="CHEBI:65315"/>
        <dbReference type="EC" id="5.4.99.25"/>
    </reaction>
</comment>
<dbReference type="Gene3D" id="3.30.2350.10">
    <property type="entry name" value="Pseudouridine synthase"/>
    <property type="match status" value="1"/>
</dbReference>
<dbReference type="InterPro" id="IPR014780">
    <property type="entry name" value="tRNA_psdUridine_synth_TruB"/>
</dbReference>
<dbReference type="InterPro" id="IPR020103">
    <property type="entry name" value="PsdUridine_synth_cat_dom_sf"/>
</dbReference>
<dbReference type="RefSeq" id="WP_378166815.1">
    <property type="nucleotide sequence ID" value="NZ_JBHSBU010000001.1"/>
</dbReference>
<evidence type="ECO:0000259" key="6">
    <source>
        <dbReference type="Pfam" id="PF01509"/>
    </source>
</evidence>
<dbReference type="HAMAP" id="MF_01080">
    <property type="entry name" value="TruB_bact"/>
    <property type="match status" value="1"/>
</dbReference>
<dbReference type="SUPFAM" id="SSF88697">
    <property type="entry name" value="PUA domain-like"/>
    <property type="match status" value="1"/>
</dbReference>
<evidence type="ECO:0000259" key="7">
    <source>
        <dbReference type="Pfam" id="PF09157"/>
    </source>
</evidence>
<evidence type="ECO:0000256" key="1">
    <source>
        <dbReference type="ARBA" id="ARBA00000385"/>
    </source>
</evidence>
<dbReference type="InterPro" id="IPR036974">
    <property type="entry name" value="PUA_sf"/>
</dbReference>
<protein>
    <recommendedName>
        <fullName evidence="5">tRNA pseudouridine synthase B</fullName>
        <ecNumber evidence="5">5.4.99.25</ecNumber>
    </recommendedName>
    <alternativeName>
        <fullName evidence="5">tRNA pseudouridine(55) synthase</fullName>
        <shortName evidence="5">Psi55 synthase</shortName>
    </alternativeName>
    <alternativeName>
        <fullName evidence="5">tRNA pseudouridylate synthase</fullName>
    </alternativeName>
    <alternativeName>
        <fullName evidence="5">tRNA-uridine isomerase</fullName>
    </alternativeName>
</protein>
<dbReference type="Pfam" id="PF01509">
    <property type="entry name" value="TruB_N"/>
    <property type="match status" value="1"/>
</dbReference>